<dbReference type="GO" id="GO:0006412">
    <property type="term" value="P:translation"/>
    <property type="evidence" value="ECO:0007669"/>
    <property type="project" value="UniProtKB-UniRule"/>
</dbReference>
<dbReference type="Pfam" id="PF03948">
    <property type="entry name" value="Ribosomal_L9_C"/>
    <property type="match status" value="1"/>
</dbReference>
<dbReference type="Proteomes" id="UP000034410">
    <property type="component" value="Chromosome"/>
</dbReference>
<dbReference type="SUPFAM" id="SSF55658">
    <property type="entry name" value="L9 N-domain-like"/>
    <property type="match status" value="1"/>
</dbReference>
<protein>
    <recommendedName>
        <fullName evidence="6 7">Large ribosomal subunit protein bL9</fullName>
    </recommendedName>
</protein>
<dbReference type="OrthoDB" id="9788336at2"/>
<dbReference type="InterPro" id="IPR036935">
    <property type="entry name" value="Ribosomal_bL9_N_sf"/>
</dbReference>
<dbReference type="InterPro" id="IPR020069">
    <property type="entry name" value="Ribosomal_bL9_C"/>
</dbReference>
<evidence type="ECO:0000256" key="8">
    <source>
        <dbReference type="SAM" id="Coils"/>
    </source>
</evidence>
<dbReference type="NCBIfam" id="TIGR00158">
    <property type="entry name" value="L9"/>
    <property type="match status" value="1"/>
</dbReference>
<keyword evidence="11" id="KW-1185">Reference proteome</keyword>
<evidence type="ECO:0000256" key="5">
    <source>
        <dbReference type="ARBA" id="ARBA00023274"/>
    </source>
</evidence>
<name>A0A0F7JVW6_9GAMM</name>
<proteinExistence type="inferred from homology"/>
<dbReference type="RefSeq" id="WP_046858471.1">
    <property type="nucleotide sequence ID" value="NZ_CP011412.1"/>
</dbReference>
<evidence type="ECO:0000256" key="6">
    <source>
        <dbReference type="ARBA" id="ARBA00035292"/>
    </source>
</evidence>
<dbReference type="GO" id="GO:0003735">
    <property type="term" value="F:structural constituent of ribosome"/>
    <property type="evidence" value="ECO:0007669"/>
    <property type="project" value="InterPro"/>
</dbReference>
<dbReference type="InterPro" id="IPR036791">
    <property type="entry name" value="Ribosomal_bL9_C_sf"/>
</dbReference>
<keyword evidence="8" id="KW-0175">Coiled coil</keyword>
<dbReference type="InterPro" id="IPR020070">
    <property type="entry name" value="Ribosomal_bL9_N"/>
</dbReference>
<dbReference type="GO" id="GO:1990904">
    <property type="term" value="C:ribonucleoprotein complex"/>
    <property type="evidence" value="ECO:0007669"/>
    <property type="project" value="UniProtKB-KW"/>
</dbReference>
<dbReference type="Gene3D" id="3.10.430.100">
    <property type="entry name" value="Ribosomal protein L9, C-terminal domain"/>
    <property type="match status" value="1"/>
</dbReference>
<dbReference type="InterPro" id="IPR000244">
    <property type="entry name" value="Ribosomal_bL9"/>
</dbReference>
<comment type="similarity">
    <text evidence="1 7">Belongs to the bacterial ribosomal protein bL9 family.</text>
</comment>
<dbReference type="EMBL" id="CP011412">
    <property type="protein sequence ID" value="AKH19534.1"/>
    <property type="molecule type" value="Genomic_DNA"/>
</dbReference>
<evidence type="ECO:0000256" key="7">
    <source>
        <dbReference type="HAMAP-Rule" id="MF_00503"/>
    </source>
</evidence>
<dbReference type="InterPro" id="IPR020594">
    <property type="entry name" value="Ribosomal_bL9_bac/chp"/>
</dbReference>
<organism evidence="10 11">
    <name type="scientific">Sedimenticola thiotaurini</name>
    <dbReference type="NCBI Taxonomy" id="1543721"/>
    <lineage>
        <taxon>Bacteria</taxon>
        <taxon>Pseudomonadati</taxon>
        <taxon>Pseudomonadota</taxon>
        <taxon>Gammaproteobacteria</taxon>
        <taxon>Chromatiales</taxon>
        <taxon>Sedimenticolaceae</taxon>
        <taxon>Sedimenticola</taxon>
    </lineage>
</organism>
<dbReference type="AlphaFoldDB" id="A0A0F7JVW6"/>
<keyword evidence="2 7" id="KW-0699">rRNA-binding</keyword>
<dbReference type="GO" id="GO:0019843">
    <property type="term" value="F:rRNA binding"/>
    <property type="evidence" value="ECO:0007669"/>
    <property type="project" value="UniProtKB-UniRule"/>
</dbReference>
<evidence type="ECO:0000256" key="3">
    <source>
        <dbReference type="ARBA" id="ARBA00022884"/>
    </source>
</evidence>
<keyword evidence="4 7" id="KW-0689">Ribosomal protein</keyword>
<dbReference type="SUPFAM" id="SSF55653">
    <property type="entry name" value="Ribosomal protein L9 C-domain"/>
    <property type="match status" value="1"/>
</dbReference>
<evidence type="ECO:0000256" key="1">
    <source>
        <dbReference type="ARBA" id="ARBA00010605"/>
    </source>
</evidence>
<keyword evidence="5 7" id="KW-0687">Ribonucleoprotein</keyword>
<evidence type="ECO:0000313" key="11">
    <source>
        <dbReference type="Proteomes" id="UP000034410"/>
    </source>
</evidence>
<accession>A0A0F7JVW6</accession>
<dbReference type="PATRIC" id="fig|1543721.4.peg.686"/>
<feature type="domain" description="Ribosomal protein L9" evidence="9">
    <location>
        <begin position="13"/>
        <end position="40"/>
    </location>
</feature>
<evidence type="ECO:0000259" key="9">
    <source>
        <dbReference type="PROSITE" id="PS00651"/>
    </source>
</evidence>
<evidence type="ECO:0000256" key="2">
    <source>
        <dbReference type="ARBA" id="ARBA00022730"/>
    </source>
</evidence>
<dbReference type="PANTHER" id="PTHR21368">
    <property type="entry name" value="50S RIBOSOMAL PROTEIN L9"/>
    <property type="match status" value="1"/>
</dbReference>
<dbReference type="HAMAP" id="MF_00503">
    <property type="entry name" value="Ribosomal_bL9"/>
    <property type="match status" value="1"/>
</dbReference>
<dbReference type="InterPro" id="IPR009027">
    <property type="entry name" value="Ribosomal_bL9/RNase_H1_N"/>
</dbReference>
<dbReference type="GO" id="GO:0005840">
    <property type="term" value="C:ribosome"/>
    <property type="evidence" value="ECO:0007669"/>
    <property type="project" value="UniProtKB-KW"/>
</dbReference>
<sequence>MEVILLEKVDNLGGLGDKVNVKSGYGRNFLIPTGKAVTATKSNVAEFEARRAELEKQAAEALAKAEARKVKLESLTVTIERKAGDEGRLFGSVGTADIAEAVVAAGGELEKREVRLPDGPFHATGEFDVQVHLHTDVDATLKLVIKPEEVA</sequence>
<dbReference type="KEGG" id="seds:AAY24_03265"/>
<gene>
    <name evidence="7 10" type="primary">rplI</name>
    <name evidence="10" type="ORF">AAY24_03265</name>
</gene>
<dbReference type="Gene3D" id="3.40.5.10">
    <property type="entry name" value="Ribosomal protein L9, N-terminal domain"/>
    <property type="match status" value="1"/>
</dbReference>
<keyword evidence="3 7" id="KW-0694">RNA-binding</keyword>
<comment type="function">
    <text evidence="7">Binds to the 23S rRNA.</text>
</comment>
<reference evidence="10 11" key="1">
    <citation type="journal article" date="2015" name="Genome Announc.">
        <title>Complete Genome Sequence of Sedimenticola thiotaurini Strain SIP-G1, a Polyphosphate- and Polyhydroxyalkanoate-Accumulating Sulfur-Oxidizing Gammaproteobacterium Isolated from Salt Marsh Sediments.</title>
        <authorList>
            <person name="Flood B.E."/>
            <person name="Jones D.S."/>
            <person name="Bailey J.V."/>
        </authorList>
    </citation>
    <scope>NUCLEOTIDE SEQUENCE [LARGE SCALE GENOMIC DNA]</scope>
    <source>
        <strain evidence="10 11">SIP-G1</strain>
    </source>
</reference>
<evidence type="ECO:0000313" key="10">
    <source>
        <dbReference type="EMBL" id="AKH19534.1"/>
    </source>
</evidence>
<dbReference type="PROSITE" id="PS00651">
    <property type="entry name" value="RIBOSOMAL_L9"/>
    <property type="match status" value="1"/>
</dbReference>
<feature type="coiled-coil region" evidence="8">
    <location>
        <begin position="37"/>
        <end position="75"/>
    </location>
</feature>
<evidence type="ECO:0000256" key="4">
    <source>
        <dbReference type="ARBA" id="ARBA00022980"/>
    </source>
</evidence>
<dbReference type="Pfam" id="PF01281">
    <property type="entry name" value="Ribosomal_L9_N"/>
    <property type="match status" value="1"/>
</dbReference>